<evidence type="ECO:0000256" key="1">
    <source>
        <dbReference type="ARBA" id="ARBA00001954"/>
    </source>
</evidence>
<feature type="region of interest" description="Disordered" evidence="4">
    <location>
        <begin position="341"/>
        <end position="369"/>
    </location>
</feature>
<keyword evidence="3" id="KW-0045">Antibiotic biosynthesis</keyword>
<dbReference type="Pfam" id="PF02668">
    <property type="entry name" value="TauD"/>
    <property type="match status" value="1"/>
</dbReference>
<keyword evidence="6" id="KW-0223">Dioxygenase</keyword>
<dbReference type="AlphaFoldDB" id="A0AAP5M995"/>
<dbReference type="InterPro" id="IPR050411">
    <property type="entry name" value="AlphaKG_dependent_hydroxylases"/>
</dbReference>
<dbReference type="GO" id="GO:0017000">
    <property type="term" value="P:antibiotic biosynthetic process"/>
    <property type="evidence" value="ECO:0007669"/>
    <property type="project" value="UniProtKB-KW"/>
</dbReference>
<sequence length="369" mass="42723">MKEKNTQLGISKFSSLRNVQRRAVNLSSVKLIQTGFISSQQTIPFVIQPLIDGLDITEWTQNNQGLVKTLFLQHRALLFRGFKVKTTQQFQDFVKASSDGELLTYVDRSSPRTAVAGQIYTSTVYPAEYPILLHHELTYTIKYPLKLYFCSLKVAPYGGETPIADARKAYQRIDEKVRNEFIEKKWMLVRNYNDGFGLPWQEVFQTDDKAKVEAYCRENSIDFSWKGGSRLQTRQIREAVHYHPQTGEPMWFNHVAFFHHTNLLSEFDEHTVPYNTYYGDGSAIAPDVIQHINQAYQQEKVTFPWQEGDILMLDNMSIAHGRESYKGERQVFLAMSEPLAERTQEEPLRWTERSCKEGFPPGKLRSFPA</sequence>
<accession>A0AAP5M995</accession>
<dbReference type="Proteomes" id="UP000667802">
    <property type="component" value="Unassembled WGS sequence"/>
</dbReference>
<dbReference type="EMBL" id="JAALHA020000010">
    <property type="protein sequence ID" value="MDR9897020.1"/>
    <property type="molecule type" value="Genomic_DNA"/>
</dbReference>
<comment type="caution">
    <text evidence="6">The sequence shown here is derived from an EMBL/GenBank/DDBJ whole genome shotgun (WGS) entry which is preliminary data.</text>
</comment>
<dbReference type="SUPFAM" id="SSF51197">
    <property type="entry name" value="Clavaminate synthase-like"/>
    <property type="match status" value="1"/>
</dbReference>
<feature type="compositionally biased region" description="Basic and acidic residues" evidence="4">
    <location>
        <begin position="341"/>
        <end position="356"/>
    </location>
</feature>
<evidence type="ECO:0000256" key="3">
    <source>
        <dbReference type="ARBA" id="ARBA00023194"/>
    </source>
</evidence>
<proteinExistence type="predicted"/>
<protein>
    <submittedName>
        <fullName evidence="6">TauD/TfdA family dioxygenase</fullName>
    </submittedName>
</protein>
<keyword evidence="2" id="KW-0560">Oxidoreductase</keyword>
<evidence type="ECO:0000256" key="4">
    <source>
        <dbReference type="SAM" id="MobiDB-lite"/>
    </source>
</evidence>
<name>A0AAP5M995_9CYAN</name>
<evidence type="ECO:0000313" key="6">
    <source>
        <dbReference type="EMBL" id="MDR9897020.1"/>
    </source>
</evidence>
<dbReference type="RefSeq" id="WP_208340946.1">
    <property type="nucleotide sequence ID" value="NZ_CAWQFN010000753.1"/>
</dbReference>
<feature type="domain" description="TauD/TfdA-like" evidence="5">
    <location>
        <begin position="53"/>
        <end position="330"/>
    </location>
</feature>
<dbReference type="PANTHER" id="PTHR10696:SF56">
    <property type="entry name" value="TAUD_TFDA-LIKE DOMAIN-CONTAINING PROTEIN"/>
    <property type="match status" value="1"/>
</dbReference>
<evidence type="ECO:0000313" key="7">
    <source>
        <dbReference type="Proteomes" id="UP000667802"/>
    </source>
</evidence>
<dbReference type="Gene3D" id="3.60.130.10">
    <property type="entry name" value="Clavaminate synthase-like"/>
    <property type="match status" value="1"/>
</dbReference>
<evidence type="ECO:0000256" key="2">
    <source>
        <dbReference type="ARBA" id="ARBA00023002"/>
    </source>
</evidence>
<dbReference type="InterPro" id="IPR042098">
    <property type="entry name" value="TauD-like_sf"/>
</dbReference>
<dbReference type="PANTHER" id="PTHR10696">
    <property type="entry name" value="GAMMA-BUTYROBETAINE HYDROXYLASE-RELATED"/>
    <property type="match status" value="1"/>
</dbReference>
<reference evidence="7" key="1">
    <citation type="journal article" date="2021" name="Science">
        <title>Hunting the eagle killer: A cyanobacterial neurotoxin causes vacuolar myelinopathy.</title>
        <authorList>
            <person name="Breinlinger S."/>
            <person name="Phillips T.J."/>
            <person name="Haram B.N."/>
            <person name="Mares J."/>
            <person name="Martinez Yerena J.A."/>
            <person name="Hrouzek P."/>
            <person name="Sobotka R."/>
            <person name="Henderson W.M."/>
            <person name="Schmieder P."/>
            <person name="Williams S.M."/>
            <person name="Lauderdale J.D."/>
            <person name="Wilde H.D."/>
            <person name="Gerrin W."/>
            <person name="Kust A."/>
            <person name="Washington J.W."/>
            <person name="Wagner C."/>
            <person name="Geier B."/>
            <person name="Liebeke M."/>
            <person name="Enke H."/>
            <person name="Niedermeyer T.H.J."/>
            <person name="Wilde S.B."/>
        </authorList>
    </citation>
    <scope>NUCLEOTIDE SEQUENCE [LARGE SCALE GENOMIC DNA]</scope>
    <source>
        <strain evidence="7">Thurmond2011</strain>
    </source>
</reference>
<keyword evidence="7" id="KW-1185">Reference proteome</keyword>
<organism evidence="6 7">
    <name type="scientific">Aetokthonos hydrillicola Thurmond2011</name>
    <dbReference type="NCBI Taxonomy" id="2712845"/>
    <lineage>
        <taxon>Bacteria</taxon>
        <taxon>Bacillati</taxon>
        <taxon>Cyanobacteriota</taxon>
        <taxon>Cyanophyceae</taxon>
        <taxon>Nostocales</taxon>
        <taxon>Hapalosiphonaceae</taxon>
        <taxon>Aetokthonos</taxon>
    </lineage>
</organism>
<gene>
    <name evidence="6" type="ORF">G7B40_020970</name>
</gene>
<comment type="cofactor">
    <cofactor evidence="1">
        <name>Fe(2+)</name>
        <dbReference type="ChEBI" id="CHEBI:29033"/>
    </cofactor>
</comment>
<evidence type="ECO:0000259" key="5">
    <source>
        <dbReference type="Pfam" id="PF02668"/>
    </source>
</evidence>
<dbReference type="GO" id="GO:0051213">
    <property type="term" value="F:dioxygenase activity"/>
    <property type="evidence" value="ECO:0007669"/>
    <property type="project" value="UniProtKB-KW"/>
</dbReference>
<dbReference type="InterPro" id="IPR003819">
    <property type="entry name" value="TauD/TfdA-like"/>
</dbReference>